<proteinExistence type="predicted"/>
<gene>
    <name evidence="2" type="ORF">Tci_177263</name>
</gene>
<feature type="region of interest" description="Disordered" evidence="1">
    <location>
        <begin position="143"/>
        <end position="177"/>
    </location>
</feature>
<evidence type="ECO:0000256" key="1">
    <source>
        <dbReference type="SAM" id="MobiDB-lite"/>
    </source>
</evidence>
<dbReference type="AlphaFoldDB" id="A0A699GW02"/>
<organism evidence="2">
    <name type="scientific">Tanacetum cinerariifolium</name>
    <name type="common">Dalmatian daisy</name>
    <name type="synonym">Chrysanthemum cinerariifolium</name>
    <dbReference type="NCBI Taxonomy" id="118510"/>
    <lineage>
        <taxon>Eukaryota</taxon>
        <taxon>Viridiplantae</taxon>
        <taxon>Streptophyta</taxon>
        <taxon>Embryophyta</taxon>
        <taxon>Tracheophyta</taxon>
        <taxon>Spermatophyta</taxon>
        <taxon>Magnoliopsida</taxon>
        <taxon>eudicotyledons</taxon>
        <taxon>Gunneridae</taxon>
        <taxon>Pentapetalae</taxon>
        <taxon>asterids</taxon>
        <taxon>campanulids</taxon>
        <taxon>Asterales</taxon>
        <taxon>Asteraceae</taxon>
        <taxon>Asteroideae</taxon>
        <taxon>Anthemideae</taxon>
        <taxon>Anthemidinae</taxon>
        <taxon>Tanacetum</taxon>
    </lineage>
</organism>
<sequence>MGNRRGFDEKIVRIELLVTTFSSVPHPSLLKRILLMIKAFCKIKWESHHQFKGIRPQPLPSCPSLDVIEDDFLGEGLSLPIKTIELEKGWIKETHHLEHIIQQPLFQHMAPSHHDGEECGFDSKEDEVVTRVEEVSLVDEVLEGIFDGEGDDDFAMGDGDMDNKEEEEYDEEEEEEE</sequence>
<evidence type="ECO:0000313" key="2">
    <source>
        <dbReference type="EMBL" id="GEW05287.1"/>
    </source>
</evidence>
<accession>A0A699GW02</accession>
<protein>
    <submittedName>
        <fullName evidence="2">Uncharacterized protein</fullName>
    </submittedName>
</protein>
<name>A0A699GW02_TANCI</name>
<comment type="caution">
    <text evidence="2">The sequence shown here is derived from an EMBL/GenBank/DDBJ whole genome shotgun (WGS) entry which is preliminary data.</text>
</comment>
<reference evidence="2" key="1">
    <citation type="journal article" date="2019" name="Sci. Rep.">
        <title>Draft genome of Tanacetum cinerariifolium, the natural source of mosquito coil.</title>
        <authorList>
            <person name="Yamashiro T."/>
            <person name="Shiraishi A."/>
            <person name="Satake H."/>
            <person name="Nakayama K."/>
        </authorList>
    </citation>
    <scope>NUCLEOTIDE SEQUENCE</scope>
</reference>
<dbReference type="EMBL" id="BKCJ010043423">
    <property type="protein sequence ID" value="GEW05287.1"/>
    <property type="molecule type" value="Genomic_DNA"/>
</dbReference>